<dbReference type="Pfam" id="PF05050">
    <property type="entry name" value="Methyltransf_21"/>
    <property type="match status" value="1"/>
</dbReference>
<proteinExistence type="predicted"/>
<feature type="domain" description="Methyltransferase FkbM" evidence="1">
    <location>
        <begin position="21"/>
        <end position="180"/>
    </location>
</feature>
<dbReference type="EMBL" id="CP046052">
    <property type="protein sequence ID" value="QGM45384.1"/>
    <property type="molecule type" value="Genomic_DNA"/>
</dbReference>
<dbReference type="NCBIfam" id="TIGR01444">
    <property type="entry name" value="fkbM_fam"/>
    <property type="match status" value="1"/>
</dbReference>
<sequence>MQKVRPGTTEEAALQSDLIFDIGLHEGQDTEFYLKKGFRVVAVEADEDHCKAVAEKFADAVADGRLTIVNKALAKEAGTVTFYKSAFSVWSTLDPEFDKRNRRQGMETTLCEVEATTMADLLQEFGVPYYIKLDIEGLDVVALQGLRFSNELPAYISMESEKDSFRALRREFEILEGLGYDEFKIVPQQRVWRQQPPRPALEGVYVPHRFEKGSSGMFGEEAPGQWMSSEEAIEKYKRVFLRYVLVGDDPYVPKWAEFIFRYGMGIRNGWYDTHARIGAKA</sequence>
<name>A0A6B8KAN6_9HYPH</name>
<dbReference type="GO" id="GO:0032259">
    <property type="term" value="P:methylation"/>
    <property type="evidence" value="ECO:0007669"/>
    <property type="project" value="UniProtKB-KW"/>
</dbReference>
<organism evidence="2 3">
    <name type="scientific">Methylocystis heyeri</name>
    <dbReference type="NCBI Taxonomy" id="391905"/>
    <lineage>
        <taxon>Bacteria</taxon>
        <taxon>Pseudomonadati</taxon>
        <taxon>Pseudomonadota</taxon>
        <taxon>Alphaproteobacteria</taxon>
        <taxon>Hyphomicrobiales</taxon>
        <taxon>Methylocystaceae</taxon>
        <taxon>Methylocystis</taxon>
    </lineage>
</organism>
<reference evidence="2 3" key="1">
    <citation type="submission" date="2019-11" db="EMBL/GenBank/DDBJ databases">
        <title>The genome sequence of Methylocystis heyeri.</title>
        <authorList>
            <person name="Oshkin I.Y."/>
            <person name="Miroshnikov K."/>
            <person name="Dedysh S.N."/>
        </authorList>
    </citation>
    <scope>NUCLEOTIDE SEQUENCE [LARGE SCALE GENOMIC DNA]</scope>
    <source>
        <strain evidence="2 3">H2</strain>
    </source>
</reference>
<dbReference type="Gene3D" id="3.40.50.150">
    <property type="entry name" value="Vaccinia Virus protein VP39"/>
    <property type="match status" value="1"/>
</dbReference>
<evidence type="ECO:0000313" key="3">
    <source>
        <dbReference type="Proteomes" id="UP000309061"/>
    </source>
</evidence>
<dbReference type="PANTHER" id="PTHR34203:SF15">
    <property type="entry name" value="SLL1173 PROTEIN"/>
    <property type="match status" value="1"/>
</dbReference>
<dbReference type="InterPro" id="IPR029063">
    <property type="entry name" value="SAM-dependent_MTases_sf"/>
</dbReference>
<accession>A0A6B8KAN6</accession>
<dbReference type="InterPro" id="IPR052514">
    <property type="entry name" value="SAM-dependent_MTase"/>
</dbReference>
<gene>
    <name evidence="2" type="ORF">H2LOC_006545</name>
</gene>
<evidence type="ECO:0000259" key="1">
    <source>
        <dbReference type="Pfam" id="PF05050"/>
    </source>
</evidence>
<dbReference type="PANTHER" id="PTHR34203">
    <property type="entry name" value="METHYLTRANSFERASE, FKBM FAMILY PROTEIN"/>
    <property type="match status" value="1"/>
</dbReference>
<keyword evidence="3" id="KW-1185">Reference proteome</keyword>
<dbReference type="KEGG" id="mhey:H2LOC_006545"/>
<keyword evidence="2" id="KW-0808">Transferase</keyword>
<dbReference type="AlphaFoldDB" id="A0A6B8KAN6"/>
<protein>
    <submittedName>
        <fullName evidence="2">FkbM family methyltransferase</fullName>
    </submittedName>
</protein>
<dbReference type="Proteomes" id="UP000309061">
    <property type="component" value="Chromosome"/>
</dbReference>
<keyword evidence="2" id="KW-0489">Methyltransferase</keyword>
<dbReference type="InterPro" id="IPR006342">
    <property type="entry name" value="FkbM_mtfrase"/>
</dbReference>
<dbReference type="OrthoDB" id="9814604at2"/>
<evidence type="ECO:0000313" key="2">
    <source>
        <dbReference type="EMBL" id="QGM45384.1"/>
    </source>
</evidence>
<dbReference type="SUPFAM" id="SSF53335">
    <property type="entry name" value="S-adenosyl-L-methionine-dependent methyltransferases"/>
    <property type="match status" value="1"/>
</dbReference>
<dbReference type="GO" id="GO:0008168">
    <property type="term" value="F:methyltransferase activity"/>
    <property type="evidence" value="ECO:0007669"/>
    <property type="project" value="UniProtKB-KW"/>
</dbReference>